<accession>A0A9X2JWL6</accession>
<dbReference type="InterPro" id="IPR045632">
    <property type="entry name" value="DUF6314"/>
</dbReference>
<dbReference type="RefSeq" id="WP_253838908.1">
    <property type="nucleotide sequence ID" value="NZ_JAMTCS010000014.1"/>
</dbReference>
<dbReference type="Pfam" id="PF19834">
    <property type="entry name" value="DUF6314"/>
    <property type="match status" value="1"/>
</dbReference>
<dbReference type="AlphaFoldDB" id="A0A9X2JWL6"/>
<protein>
    <recommendedName>
        <fullName evidence="1">DUF6314 domain-containing protein</fullName>
    </recommendedName>
</protein>
<reference evidence="2" key="1">
    <citation type="submission" date="2022-06" db="EMBL/GenBank/DDBJ databases">
        <title>Genomic Encyclopedia of Archaeal and Bacterial Type Strains, Phase II (KMG-II): from individual species to whole genera.</title>
        <authorList>
            <person name="Goeker M."/>
        </authorList>
    </citation>
    <scope>NUCLEOTIDE SEQUENCE</scope>
    <source>
        <strain evidence="2">DSM 26652</strain>
    </source>
</reference>
<feature type="domain" description="DUF6314" evidence="1">
    <location>
        <begin position="6"/>
        <end position="160"/>
    </location>
</feature>
<gene>
    <name evidence="2" type="ORF">APR03_004100</name>
</gene>
<keyword evidence="3" id="KW-1185">Reference proteome</keyword>
<comment type="caution">
    <text evidence="2">The sequence shown here is derived from an EMBL/GenBank/DDBJ whole genome shotgun (WGS) entry which is preliminary data.</text>
</comment>
<dbReference type="EMBL" id="JAMTCS010000014">
    <property type="protein sequence ID" value="MCP2266730.1"/>
    <property type="molecule type" value="Genomic_DNA"/>
</dbReference>
<evidence type="ECO:0000313" key="3">
    <source>
        <dbReference type="Proteomes" id="UP001139493"/>
    </source>
</evidence>
<organism evidence="2 3">
    <name type="scientific">Promicromonospora thailandica</name>
    <dbReference type="NCBI Taxonomy" id="765201"/>
    <lineage>
        <taxon>Bacteria</taxon>
        <taxon>Bacillati</taxon>
        <taxon>Actinomycetota</taxon>
        <taxon>Actinomycetes</taxon>
        <taxon>Micrococcales</taxon>
        <taxon>Promicromonosporaceae</taxon>
        <taxon>Promicromonospora</taxon>
    </lineage>
</organism>
<proteinExistence type="predicted"/>
<evidence type="ECO:0000259" key="1">
    <source>
        <dbReference type="Pfam" id="PF19834"/>
    </source>
</evidence>
<evidence type="ECO:0000313" key="2">
    <source>
        <dbReference type="EMBL" id="MCP2266730.1"/>
    </source>
</evidence>
<name>A0A9X2JWL6_9MICO</name>
<dbReference type="Proteomes" id="UP001139493">
    <property type="component" value="Unassembled WGS sequence"/>
</dbReference>
<sequence>MSPLRLLGTWDFRREVTHADGSRYTATGQAHLRRLDDGRVRWDEHGTLRWEAGSTPVSRTLYLVPAPASAPPAPEPDWRVTFEDGRDFHPWTPGAVEHLCGRDLYRGDLDVPAGPAASAGPASAVVVRPASAVVVRPPSWELDWHVTGPEKDYEMRTRYTVPPDTALPFETEVASLSAL</sequence>